<feature type="domain" description="Major facilitator superfamily (MFS) profile" evidence="9">
    <location>
        <begin position="11"/>
        <end position="472"/>
    </location>
</feature>
<dbReference type="SUPFAM" id="SSF103473">
    <property type="entry name" value="MFS general substrate transporter"/>
    <property type="match status" value="1"/>
</dbReference>
<dbReference type="OrthoDB" id="4540492at2759"/>
<dbReference type="Pfam" id="PF00083">
    <property type="entry name" value="Sugar_tr"/>
    <property type="match status" value="1"/>
</dbReference>
<evidence type="ECO:0000256" key="1">
    <source>
        <dbReference type="ARBA" id="ARBA00004141"/>
    </source>
</evidence>
<evidence type="ECO:0000256" key="8">
    <source>
        <dbReference type="SAM" id="Phobius"/>
    </source>
</evidence>
<dbReference type="InterPro" id="IPR036259">
    <property type="entry name" value="MFS_trans_sf"/>
</dbReference>
<feature type="transmembrane region" description="Helical" evidence="8">
    <location>
        <begin position="121"/>
        <end position="138"/>
    </location>
</feature>
<feature type="transmembrane region" description="Helical" evidence="8">
    <location>
        <begin position="95"/>
        <end position="115"/>
    </location>
</feature>
<keyword evidence="5 8" id="KW-1133">Transmembrane helix</keyword>
<feature type="transmembrane region" description="Helical" evidence="8">
    <location>
        <begin position="321"/>
        <end position="343"/>
    </location>
</feature>
<dbReference type="InterPro" id="IPR045263">
    <property type="entry name" value="GLUT"/>
</dbReference>
<comment type="catalytic activity">
    <reaction evidence="7">
        <text>myo-inositol(out) + H(+)(out) = myo-inositol(in) + H(+)(in)</text>
        <dbReference type="Rhea" id="RHEA:60364"/>
        <dbReference type="ChEBI" id="CHEBI:15378"/>
        <dbReference type="ChEBI" id="CHEBI:17268"/>
    </reaction>
</comment>
<dbReference type="GO" id="GO:0016020">
    <property type="term" value="C:membrane"/>
    <property type="evidence" value="ECO:0007669"/>
    <property type="project" value="UniProtKB-SubCell"/>
</dbReference>
<keyword evidence="11" id="KW-1185">Reference proteome</keyword>
<feature type="transmembrane region" description="Helical" evidence="8">
    <location>
        <begin position="377"/>
        <end position="402"/>
    </location>
</feature>
<keyword evidence="6 8" id="KW-0472">Membrane</keyword>
<dbReference type="InterPro" id="IPR020846">
    <property type="entry name" value="MFS_dom"/>
</dbReference>
<dbReference type="InterPro" id="IPR005829">
    <property type="entry name" value="Sugar_transporter_CS"/>
</dbReference>
<evidence type="ECO:0000256" key="4">
    <source>
        <dbReference type="ARBA" id="ARBA00022692"/>
    </source>
</evidence>
<reference evidence="11" key="2">
    <citation type="submission" date="2015-01" db="EMBL/GenBank/DDBJ databases">
        <title>Evolutionary Origins and Diversification of the Mycorrhizal Mutualists.</title>
        <authorList>
            <consortium name="DOE Joint Genome Institute"/>
            <consortium name="Mycorrhizal Genomics Consortium"/>
            <person name="Kohler A."/>
            <person name="Kuo A."/>
            <person name="Nagy L.G."/>
            <person name="Floudas D."/>
            <person name="Copeland A."/>
            <person name="Barry K.W."/>
            <person name="Cichocki N."/>
            <person name="Veneault-Fourrey C."/>
            <person name="LaButti K."/>
            <person name="Lindquist E.A."/>
            <person name="Lipzen A."/>
            <person name="Lundell T."/>
            <person name="Morin E."/>
            <person name="Murat C."/>
            <person name="Riley R."/>
            <person name="Ohm R."/>
            <person name="Sun H."/>
            <person name="Tunlid A."/>
            <person name="Henrissat B."/>
            <person name="Grigoriev I.V."/>
            <person name="Hibbett D.S."/>
            <person name="Martin F."/>
        </authorList>
    </citation>
    <scope>NUCLEOTIDE SEQUENCE [LARGE SCALE GENOMIC DNA]</scope>
    <source>
        <strain evidence="11">Marx 270</strain>
    </source>
</reference>
<dbReference type="PANTHER" id="PTHR23503:SF8">
    <property type="entry name" value="FACILITATED GLUCOSE TRANSPORTER PROTEIN 1"/>
    <property type="match status" value="1"/>
</dbReference>
<dbReference type="Proteomes" id="UP000054217">
    <property type="component" value="Unassembled WGS sequence"/>
</dbReference>
<comment type="similarity">
    <text evidence="2">Belongs to the major facilitator superfamily. Sugar transporter (TC 2.A.1.1) family.</text>
</comment>
<feature type="transmembrane region" description="Helical" evidence="8">
    <location>
        <begin position="7"/>
        <end position="24"/>
    </location>
</feature>
<evidence type="ECO:0000313" key="10">
    <source>
        <dbReference type="EMBL" id="KIO13171.1"/>
    </source>
</evidence>
<evidence type="ECO:0000256" key="6">
    <source>
        <dbReference type="ARBA" id="ARBA00023136"/>
    </source>
</evidence>
<evidence type="ECO:0000259" key="9">
    <source>
        <dbReference type="PROSITE" id="PS50850"/>
    </source>
</evidence>
<evidence type="ECO:0000256" key="7">
    <source>
        <dbReference type="ARBA" id="ARBA00049119"/>
    </source>
</evidence>
<organism evidence="10 11">
    <name type="scientific">Pisolithus tinctorius Marx 270</name>
    <dbReference type="NCBI Taxonomy" id="870435"/>
    <lineage>
        <taxon>Eukaryota</taxon>
        <taxon>Fungi</taxon>
        <taxon>Dikarya</taxon>
        <taxon>Basidiomycota</taxon>
        <taxon>Agaricomycotina</taxon>
        <taxon>Agaricomycetes</taxon>
        <taxon>Agaricomycetidae</taxon>
        <taxon>Boletales</taxon>
        <taxon>Sclerodermatineae</taxon>
        <taxon>Pisolithaceae</taxon>
        <taxon>Pisolithus</taxon>
    </lineage>
</organism>
<sequence length="472" mass="51062">MKSFTLYGWLVCAWVLTVSFQYGYHISALNQLQDVLTCRRIDTSTPVHYGLPTCILMNDATFSLVTSLFTLGGLCGSLLANIAMDRYGRKGATRISSVCNAVGALLSAVAASVTAIALGRFIVGFAAGVGICVGPIYLAEIAHPNIRGNLGVGTQLAIVIGIMVTQVMGFGLATPKHWRLVLFISAALSIVQCFMSPVITESPVYLKRIGLPEQQKRALQRLWSDYIHRDCGSYIHAALGALIGYLIAEELVDQPLLSNEEMPRPAVGDRATVTLPQLFRTPELRRPLFIAVFAMTSQQLSGDFLVLYYSNAILSRALPALAPYVSLVITVVNFLMTFPPIFLIERLGRKQLIQLSVAGAILSHLAVGYGLDTGMVAISSVAIAVFVMSFAIGLGPVPFVIIPEVAPSHASSSISSVALSVNWIMNFVVGLVFLPLRNFLADGDPMKEGRVFYVFAVALLCSSLAFSKFYRR</sequence>
<feature type="transmembrane region" description="Helical" evidence="8">
    <location>
        <begin position="451"/>
        <end position="470"/>
    </location>
</feature>
<dbReference type="PRINTS" id="PR00171">
    <property type="entry name" value="SUGRTRNSPORT"/>
</dbReference>
<dbReference type="GO" id="GO:0015149">
    <property type="term" value="F:hexose transmembrane transporter activity"/>
    <property type="evidence" value="ECO:0007669"/>
    <property type="project" value="TreeGrafter"/>
</dbReference>
<dbReference type="PANTHER" id="PTHR23503">
    <property type="entry name" value="SOLUTE CARRIER FAMILY 2"/>
    <property type="match status" value="1"/>
</dbReference>
<dbReference type="InParanoid" id="A0A0C3PV72"/>
<accession>A0A0C3PV72</accession>
<dbReference type="InterPro" id="IPR005828">
    <property type="entry name" value="MFS_sugar_transport-like"/>
</dbReference>
<comment type="subcellular location">
    <subcellularLocation>
        <location evidence="1">Membrane</location>
        <topology evidence="1">Multi-pass membrane protein</topology>
    </subcellularLocation>
</comment>
<keyword evidence="3" id="KW-0813">Transport</keyword>
<dbReference type="HOGENOM" id="CLU_001265_30_5_1"/>
<name>A0A0C3PV72_PISTI</name>
<feature type="transmembrane region" description="Helical" evidence="8">
    <location>
        <begin position="414"/>
        <end position="436"/>
    </location>
</feature>
<dbReference type="InterPro" id="IPR003663">
    <property type="entry name" value="Sugar/inositol_transpt"/>
</dbReference>
<feature type="transmembrane region" description="Helical" evidence="8">
    <location>
        <begin position="178"/>
        <end position="199"/>
    </location>
</feature>
<evidence type="ECO:0000256" key="5">
    <source>
        <dbReference type="ARBA" id="ARBA00022989"/>
    </source>
</evidence>
<feature type="transmembrane region" description="Helical" evidence="8">
    <location>
        <begin position="60"/>
        <end position="83"/>
    </location>
</feature>
<feature type="transmembrane region" description="Helical" evidence="8">
    <location>
        <begin position="288"/>
        <end position="309"/>
    </location>
</feature>
<keyword evidence="4 8" id="KW-0812">Transmembrane</keyword>
<protein>
    <recommendedName>
        <fullName evidence="9">Major facilitator superfamily (MFS) profile domain-containing protein</fullName>
    </recommendedName>
</protein>
<dbReference type="AlphaFoldDB" id="A0A0C3PV72"/>
<dbReference type="PROSITE" id="PS50850">
    <property type="entry name" value="MFS"/>
    <property type="match status" value="1"/>
</dbReference>
<evidence type="ECO:0000313" key="11">
    <source>
        <dbReference type="Proteomes" id="UP000054217"/>
    </source>
</evidence>
<gene>
    <name evidence="10" type="ORF">M404DRAFT_12218</name>
</gene>
<dbReference type="PROSITE" id="PS00217">
    <property type="entry name" value="SUGAR_TRANSPORT_2"/>
    <property type="match status" value="1"/>
</dbReference>
<proteinExistence type="inferred from homology"/>
<feature type="transmembrane region" description="Helical" evidence="8">
    <location>
        <begin position="352"/>
        <end position="371"/>
    </location>
</feature>
<evidence type="ECO:0000256" key="3">
    <source>
        <dbReference type="ARBA" id="ARBA00022448"/>
    </source>
</evidence>
<dbReference type="Gene3D" id="1.20.1250.20">
    <property type="entry name" value="MFS general substrate transporter like domains"/>
    <property type="match status" value="1"/>
</dbReference>
<reference evidence="10 11" key="1">
    <citation type="submission" date="2014-04" db="EMBL/GenBank/DDBJ databases">
        <authorList>
            <consortium name="DOE Joint Genome Institute"/>
            <person name="Kuo A."/>
            <person name="Kohler A."/>
            <person name="Costa M.D."/>
            <person name="Nagy L.G."/>
            <person name="Floudas D."/>
            <person name="Copeland A."/>
            <person name="Barry K.W."/>
            <person name="Cichocki N."/>
            <person name="Veneault-Fourrey C."/>
            <person name="LaButti K."/>
            <person name="Lindquist E.A."/>
            <person name="Lipzen A."/>
            <person name="Lundell T."/>
            <person name="Morin E."/>
            <person name="Murat C."/>
            <person name="Sun H."/>
            <person name="Tunlid A."/>
            <person name="Henrissat B."/>
            <person name="Grigoriev I.V."/>
            <person name="Hibbett D.S."/>
            <person name="Martin F."/>
            <person name="Nordberg H.P."/>
            <person name="Cantor M.N."/>
            <person name="Hua S.X."/>
        </authorList>
    </citation>
    <scope>NUCLEOTIDE SEQUENCE [LARGE SCALE GENOMIC DNA]</scope>
    <source>
        <strain evidence="10 11">Marx 270</strain>
    </source>
</reference>
<evidence type="ECO:0000256" key="2">
    <source>
        <dbReference type="ARBA" id="ARBA00010992"/>
    </source>
</evidence>
<dbReference type="EMBL" id="KN831946">
    <property type="protein sequence ID" value="KIO13171.1"/>
    <property type="molecule type" value="Genomic_DNA"/>
</dbReference>
<dbReference type="STRING" id="870435.A0A0C3PV72"/>
<feature type="transmembrane region" description="Helical" evidence="8">
    <location>
        <begin position="150"/>
        <end position="172"/>
    </location>
</feature>